<feature type="transmembrane region" description="Helical" evidence="1">
    <location>
        <begin position="69"/>
        <end position="91"/>
    </location>
</feature>
<organism evidence="2 3">
    <name type="scientific">Candidatus Rickettsiella isopodorum</name>
    <dbReference type="NCBI Taxonomy" id="1225476"/>
    <lineage>
        <taxon>Bacteria</taxon>
        <taxon>Pseudomonadati</taxon>
        <taxon>Pseudomonadota</taxon>
        <taxon>Gammaproteobacteria</taxon>
        <taxon>Legionellales</taxon>
        <taxon>Coxiellaceae</taxon>
        <taxon>Rickettsiella</taxon>
    </lineage>
</organism>
<feature type="transmembrane region" description="Helical" evidence="1">
    <location>
        <begin position="97"/>
        <end position="116"/>
    </location>
</feature>
<keyword evidence="1" id="KW-0472">Membrane</keyword>
<reference evidence="2 3" key="1">
    <citation type="submission" date="2016-03" db="EMBL/GenBank/DDBJ databases">
        <title>Comparative genomics of Rickettsiella.</title>
        <authorList>
            <person name="Chandler C."/>
            <person name="Wang Y."/>
        </authorList>
    </citation>
    <scope>NUCLEOTIDE SEQUENCE [LARGE SCALE GENOMIC DNA]</scope>
    <source>
        <strain evidence="2 3">RCFS May 2013</strain>
    </source>
</reference>
<dbReference type="OrthoDB" id="9966993at2"/>
<sequence length="122" mass="13875">MPLNDKKNLGIGMMFLFSVIGFILSLFNFFLPSSPISYTGGAELVTLTTLIMTLLSVLIYYFRRDSHRWIRIGVNTLIILLLLGTLLASYFLESWSLLASVLLVGVGWFIQVFTRVKNEQTY</sequence>
<gene>
    <name evidence="2" type="ORF">A1D18_00500</name>
</gene>
<evidence type="ECO:0000313" key="3">
    <source>
        <dbReference type="Proteomes" id="UP000183924"/>
    </source>
</evidence>
<dbReference type="EMBL" id="LUKY01000026">
    <property type="protein sequence ID" value="OIZ96249.1"/>
    <property type="molecule type" value="Genomic_DNA"/>
</dbReference>
<keyword evidence="3" id="KW-1185">Reference proteome</keyword>
<evidence type="ECO:0000313" key="2">
    <source>
        <dbReference type="EMBL" id="OIZ96249.1"/>
    </source>
</evidence>
<keyword evidence="1" id="KW-1133">Transmembrane helix</keyword>
<keyword evidence="1" id="KW-0812">Transmembrane</keyword>
<comment type="caution">
    <text evidence="2">The sequence shown here is derived from an EMBL/GenBank/DDBJ whole genome shotgun (WGS) entry which is preliminary data.</text>
</comment>
<proteinExistence type="predicted"/>
<dbReference type="Proteomes" id="UP000183924">
    <property type="component" value="Unassembled WGS sequence"/>
</dbReference>
<feature type="transmembrane region" description="Helical" evidence="1">
    <location>
        <begin position="44"/>
        <end position="62"/>
    </location>
</feature>
<protein>
    <submittedName>
        <fullName evidence="2">Uncharacterized protein</fullName>
    </submittedName>
</protein>
<dbReference type="AlphaFoldDB" id="A0A1J8NLC4"/>
<name>A0A1J8NLC4_9COXI</name>
<dbReference type="STRING" id="1225476.A1D18_00500"/>
<dbReference type="RefSeq" id="WP_071661869.1">
    <property type="nucleotide sequence ID" value="NZ_LUKY01000026.1"/>
</dbReference>
<feature type="transmembrane region" description="Helical" evidence="1">
    <location>
        <begin position="12"/>
        <end position="32"/>
    </location>
</feature>
<accession>A0A1J8NLC4</accession>
<evidence type="ECO:0000256" key="1">
    <source>
        <dbReference type="SAM" id="Phobius"/>
    </source>
</evidence>